<evidence type="ECO:0000313" key="3">
    <source>
        <dbReference type="EMBL" id="SHG03223.1"/>
    </source>
</evidence>
<dbReference type="Proteomes" id="UP000184501">
    <property type="component" value="Unassembled WGS sequence"/>
</dbReference>
<dbReference type="AlphaFoldDB" id="A0A1M5GHN2"/>
<feature type="region of interest" description="Disordered" evidence="1">
    <location>
        <begin position="55"/>
        <end position="79"/>
    </location>
</feature>
<evidence type="ECO:0000313" key="4">
    <source>
        <dbReference type="Proteomes" id="UP000184501"/>
    </source>
</evidence>
<evidence type="ECO:0000256" key="2">
    <source>
        <dbReference type="SAM" id="Phobius"/>
    </source>
</evidence>
<dbReference type="STRING" id="2017.SAMN05444320_106127"/>
<name>A0A1M5GHN2_STRHI</name>
<proteinExistence type="predicted"/>
<feature type="compositionally biased region" description="Basic residues" evidence="1">
    <location>
        <begin position="58"/>
        <end position="70"/>
    </location>
</feature>
<keyword evidence="2" id="KW-0812">Transmembrane</keyword>
<keyword evidence="4" id="KW-1185">Reference proteome</keyword>
<organism evidence="3 4">
    <name type="scientific">Streptoalloteichus hindustanus</name>
    <dbReference type="NCBI Taxonomy" id="2017"/>
    <lineage>
        <taxon>Bacteria</taxon>
        <taxon>Bacillati</taxon>
        <taxon>Actinomycetota</taxon>
        <taxon>Actinomycetes</taxon>
        <taxon>Pseudonocardiales</taxon>
        <taxon>Pseudonocardiaceae</taxon>
        <taxon>Streptoalloteichus</taxon>
    </lineage>
</organism>
<keyword evidence="2" id="KW-0472">Membrane</keyword>
<dbReference type="RefSeq" id="WP_143174261.1">
    <property type="nucleotide sequence ID" value="NZ_FQVN01000006.1"/>
</dbReference>
<sequence>MPPSLVELPAALAVALVLLRSAPSALLTLVAGVVAVWSRDTRRAERALTVLHTVRSPRGSRRRAAGRARRREAGPGGTA</sequence>
<dbReference type="EMBL" id="FQVN01000006">
    <property type="protein sequence ID" value="SHG03223.1"/>
    <property type="molecule type" value="Genomic_DNA"/>
</dbReference>
<feature type="transmembrane region" description="Helical" evidence="2">
    <location>
        <begin position="12"/>
        <end position="37"/>
    </location>
</feature>
<gene>
    <name evidence="3" type="ORF">SAMN05444320_106127</name>
</gene>
<accession>A0A1M5GHN2</accession>
<protein>
    <submittedName>
        <fullName evidence="3">Uncharacterized protein</fullName>
    </submittedName>
</protein>
<keyword evidence="2" id="KW-1133">Transmembrane helix</keyword>
<reference evidence="3 4" key="1">
    <citation type="submission" date="2016-11" db="EMBL/GenBank/DDBJ databases">
        <authorList>
            <person name="Jaros S."/>
            <person name="Januszkiewicz K."/>
            <person name="Wedrychowicz H."/>
        </authorList>
    </citation>
    <scope>NUCLEOTIDE SEQUENCE [LARGE SCALE GENOMIC DNA]</scope>
    <source>
        <strain evidence="3 4">DSM 44523</strain>
    </source>
</reference>
<evidence type="ECO:0000256" key="1">
    <source>
        <dbReference type="SAM" id="MobiDB-lite"/>
    </source>
</evidence>